<dbReference type="InterPro" id="IPR036423">
    <property type="entry name" value="SOD-like_Cu/Zn_dom_sf"/>
</dbReference>
<evidence type="ECO:0000259" key="1">
    <source>
        <dbReference type="Pfam" id="PF00080"/>
    </source>
</evidence>
<dbReference type="Pfam" id="PF00080">
    <property type="entry name" value="Sod_Cu"/>
    <property type="match status" value="1"/>
</dbReference>
<dbReference type="EMBL" id="VSRR010132154">
    <property type="protein sequence ID" value="MPD02591.1"/>
    <property type="molecule type" value="Genomic_DNA"/>
</dbReference>
<organism evidence="2 3">
    <name type="scientific">Portunus trituberculatus</name>
    <name type="common">Swimming crab</name>
    <name type="synonym">Neptunus trituberculatus</name>
    <dbReference type="NCBI Taxonomy" id="210409"/>
    <lineage>
        <taxon>Eukaryota</taxon>
        <taxon>Metazoa</taxon>
        <taxon>Ecdysozoa</taxon>
        <taxon>Arthropoda</taxon>
        <taxon>Crustacea</taxon>
        <taxon>Multicrustacea</taxon>
        <taxon>Malacostraca</taxon>
        <taxon>Eumalacostraca</taxon>
        <taxon>Eucarida</taxon>
        <taxon>Decapoda</taxon>
        <taxon>Pleocyemata</taxon>
        <taxon>Brachyura</taxon>
        <taxon>Eubrachyura</taxon>
        <taxon>Portunoidea</taxon>
        <taxon>Portunidae</taxon>
        <taxon>Portuninae</taxon>
        <taxon>Portunus</taxon>
    </lineage>
</organism>
<dbReference type="Gene3D" id="2.60.40.200">
    <property type="entry name" value="Superoxide dismutase, copper/zinc binding domain"/>
    <property type="match status" value="2"/>
</dbReference>
<dbReference type="PANTHER" id="PTHR20910">
    <property type="entry name" value="AGAP001623-PA"/>
    <property type="match status" value="1"/>
</dbReference>
<feature type="domain" description="Superoxide dismutase copper/zinc binding" evidence="1">
    <location>
        <begin position="54"/>
        <end position="177"/>
    </location>
</feature>
<keyword evidence="3" id="KW-1185">Reference proteome</keyword>
<dbReference type="Proteomes" id="UP000324222">
    <property type="component" value="Unassembled WGS sequence"/>
</dbReference>
<dbReference type="AlphaFoldDB" id="A0A5B7K0L1"/>
<evidence type="ECO:0000313" key="3">
    <source>
        <dbReference type="Proteomes" id="UP000324222"/>
    </source>
</evidence>
<name>A0A5B7K0L1_PORTR</name>
<dbReference type="PANTHER" id="PTHR20910:SF1">
    <property type="entry name" value="SUPEROXIDE DISMUTASE COPPER_ZINC BINDING DOMAIN-CONTAINING PROTEIN"/>
    <property type="match status" value="1"/>
</dbReference>
<accession>A0A5B7K0L1</accession>
<dbReference type="OrthoDB" id="159229at2759"/>
<protein>
    <submittedName>
        <fullName evidence="2">Superoxide dismutase [Cu-Zn], chloroplastic</fullName>
    </submittedName>
</protein>
<evidence type="ECO:0000313" key="2">
    <source>
        <dbReference type="EMBL" id="MPD02591.1"/>
    </source>
</evidence>
<dbReference type="InterPro" id="IPR053257">
    <property type="entry name" value="Cu-only_SOD"/>
</dbReference>
<sequence>MYTSTKMTLPDLTGPRKLYLAVMGALHPDHLWACTKLRPVLPKKARAVFDALGVTGKITLTQASLFAPTDVTLALEGLGGMAGGFHVHELPALPQRDPGVSHCSATKGHYNPYGVDVATSPEPGLGAHDQYELGDLSGKHGMLLGLEDAQATVTDHNLPLFGPRSVLGRGLVIHKAEGARWVCANLRPTTPQIRAAVTFRYPLVGEMIFEQEADDPHSDTSVLVTYLVYSDGSRNTTGDHRWHVHLHPPGRDFYNWTKRCVSAGPRYNPFKVR</sequence>
<comment type="caution">
    <text evidence="2">The sequence shown here is derived from an EMBL/GenBank/DDBJ whole genome shotgun (WGS) entry which is preliminary data.</text>
</comment>
<gene>
    <name evidence="2" type="primary">SODCP</name>
    <name evidence="2" type="ORF">E2C01_098184</name>
</gene>
<proteinExistence type="predicted"/>
<dbReference type="InterPro" id="IPR001424">
    <property type="entry name" value="SOD_Cu_Zn_dom"/>
</dbReference>
<dbReference type="GO" id="GO:0006801">
    <property type="term" value="P:superoxide metabolic process"/>
    <property type="evidence" value="ECO:0007669"/>
    <property type="project" value="InterPro"/>
</dbReference>
<reference evidence="2 3" key="1">
    <citation type="submission" date="2019-05" db="EMBL/GenBank/DDBJ databases">
        <title>Another draft genome of Portunus trituberculatus and its Hox gene families provides insights of decapod evolution.</title>
        <authorList>
            <person name="Jeong J.-H."/>
            <person name="Song I."/>
            <person name="Kim S."/>
            <person name="Choi T."/>
            <person name="Kim D."/>
            <person name="Ryu S."/>
            <person name="Kim W."/>
        </authorList>
    </citation>
    <scope>NUCLEOTIDE SEQUENCE [LARGE SCALE GENOMIC DNA]</scope>
    <source>
        <tissue evidence="2">Muscle</tissue>
    </source>
</reference>
<dbReference type="GO" id="GO:0046872">
    <property type="term" value="F:metal ion binding"/>
    <property type="evidence" value="ECO:0007669"/>
    <property type="project" value="InterPro"/>
</dbReference>
<dbReference type="SUPFAM" id="SSF49329">
    <property type="entry name" value="Cu,Zn superoxide dismutase-like"/>
    <property type="match status" value="2"/>
</dbReference>